<dbReference type="Gene3D" id="3.40.50.1820">
    <property type="entry name" value="alpha/beta hydrolase"/>
    <property type="match status" value="1"/>
</dbReference>
<evidence type="ECO:0000259" key="2">
    <source>
        <dbReference type="Pfam" id="PF00561"/>
    </source>
</evidence>
<accession>A0ABS7Y824</accession>
<dbReference type="InterPro" id="IPR000073">
    <property type="entry name" value="AB_hydrolase_1"/>
</dbReference>
<dbReference type="PROSITE" id="PS51257">
    <property type="entry name" value="PROKAR_LIPOPROTEIN"/>
    <property type="match status" value="1"/>
</dbReference>
<dbReference type="PANTHER" id="PTHR43798:SF33">
    <property type="entry name" value="HYDROLASE, PUTATIVE (AFU_ORTHOLOGUE AFUA_2G14860)-RELATED"/>
    <property type="match status" value="1"/>
</dbReference>
<organism evidence="3 4">
    <name type="scientific">Massilia hydrophila</name>
    <dbReference type="NCBI Taxonomy" id="3044279"/>
    <lineage>
        <taxon>Bacteria</taxon>
        <taxon>Pseudomonadati</taxon>
        <taxon>Pseudomonadota</taxon>
        <taxon>Betaproteobacteria</taxon>
        <taxon>Burkholderiales</taxon>
        <taxon>Oxalobacteraceae</taxon>
        <taxon>Telluria group</taxon>
        <taxon>Massilia</taxon>
    </lineage>
</organism>
<sequence length="287" mass="30755">MRPLVHSLSLVLVLACAGTHAQPVPAELAPTRIAVGAAPYQVQYATAGAGRYTVIFESGFGTDLRAWRKVAPEVAKSARVLAYSRAGHGGSDPRPEPRTIAQNTLELEQLIAAAKLAPPFILVGHSYGGLLVRSFAARHPRQVAGMVLVDPSDERFNPALRKLDAARAAEDDRKFAGFVPAKFQPELQLLQPVLDSGSLPLDGKLPDVPVVVLSSVQQADKPMFFLETEAAVAIKKDLHADFLRQFGDGQQVLTTKSGHNIQLEEPELVVAAIGRVIAAADRRAGQD</sequence>
<keyword evidence="3" id="KW-0378">Hydrolase</keyword>
<dbReference type="PRINTS" id="PR00111">
    <property type="entry name" value="ABHYDROLASE"/>
</dbReference>
<dbReference type="GO" id="GO:0016787">
    <property type="term" value="F:hydrolase activity"/>
    <property type="evidence" value="ECO:0007669"/>
    <property type="project" value="UniProtKB-KW"/>
</dbReference>
<evidence type="ECO:0000256" key="1">
    <source>
        <dbReference type="SAM" id="SignalP"/>
    </source>
</evidence>
<name>A0ABS7Y824_9BURK</name>
<evidence type="ECO:0000313" key="4">
    <source>
        <dbReference type="Proteomes" id="UP001198602"/>
    </source>
</evidence>
<dbReference type="InterPro" id="IPR029058">
    <property type="entry name" value="AB_hydrolase_fold"/>
</dbReference>
<proteinExistence type="predicted"/>
<keyword evidence="4" id="KW-1185">Reference proteome</keyword>
<feature type="chain" id="PRO_5045877025" evidence="1">
    <location>
        <begin position="22"/>
        <end position="287"/>
    </location>
</feature>
<dbReference type="RefSeq" id="WP_225236956.1">
    <property type="nucleotide sequence ID" value="NZ_JAHYBX010000001.1"/>
</dbReference>
<keyword evidence="1" id="KW-0732">Signal</keyword>
<dbReference type="Pfam" id="PF00561">
    <property type="entry name" value="Abhydrolase_1"/>
    <property type="match status" value="1"/>
</dbReference>
<gene>
    <name evidence="3" type="ORF">LE190_00885</name>
</gene>
<feature type="domain" description="AB hydrolase-1" evidence="2">
    <location>
        <begin position="53"/>
        <end position="162"/>
    </location>
</feature>
<feature type="signal peptide" evidence="1">
    <location>
        <begin position="1"/>
        <end position="21"/>
    </location>
</feature>
<dbReference type="PANTHER" id="PTHR43798">
    <property type="entry name" value="MONOACYLGLYCEROL LIPASE"/>
    <property type="match status" value="1"/>
</dbReference>
<dbReference type="Proteomes" id="UP001198602">
    <property type="component" value="Unassembled WGS sequence"/>
</dbReference>
<dbReference type="SUPFAM" id="SSF53474">
    <property type="entry name" value="alpha/beta-Hydrolases"/>
    <property type="match status" value="1"/>
</dbReference>
<protein>
    <submittedName>
        <fullName evidence="3">Alpha/beta hydrolase</fullName>
    </submittedName>
</protein>
<reference evidence="3 4" key="1">
    <citation type="submission" date="2021-07" db="EMBL/GenBank/DDBJ databases">
        <title>Characterization of Violacein-producing bacteria and related species.</title>
        <authorList>
            <person name="Wilson H.S."/>
            <person name="De Leon M.E."/>
        </authorList>
    </citation>
    <scope>NUCLEOTIDE SEQUENCE [LARGE SCALE GENOMIC DNA]</scope>
    <source>
        <strain evidence="3 4">HSC-2F05</strain>
    </source>
</reference>
<comment type="caution">
    <text evidence="3">The sequence shown here is derived from an EMBL/GenBank/DDBJ whole genome shotgun (WGS) entry which is preliminary data.</text>
</comment>
<dbReference type="EMBL" id="JAHYBX010000001">
    <property type="protein sequence ID" value="MCA1854484.1"/>
    <property type="molecule type" value="Genomic_DNA"/>
</dbReference>
<evidence type="ECO:0000313" key="3">
    <source>
        <dbReference type="EMBL" id="MCA1854484.1"/>
    </source>
</evidence>
<dbReference type="InterPro" id="IPR050266">
    <property type="entry name" value="AB_hydrolase_sf"/>
</dbReference>